<dbReference type="AlphaFoldDB" id="A0A096HR43"/>
<feature type="transmembrane region" description="Helical" evidence="1">
    <location>
        <begin position="12"/>
        <end position="38"/>
    </location>
</feature>
<keyword evidence="1" id="KW-1133">Transmembrane helix</keyword>
<keyword evidence="1" id="KW-0812">Transmembrane</keyword>
<keyword evidence="1" id="KW-0472">Membrane</keyword>
<reference evidence="2 3" key="1">
    <citation type="submission" date="2013-09" db="EMBL/GenBank/DDBJ databases">
        <title>High correlation between genotypes and phenotypes of environmental bacteria Comamonas testosteroni strains.</title>
        <authorList>
            <person name="Liu L."/>
            <person name="Zhu W."/>
            <person name="Xia X."/>
            <person name="Xu B."/>
            <person name="Luo M."/>
            <person name="Wang G."/>
        </authorList>
    </citation>
    <scope>NUCLEOTIDE SEQUENCE [LARGE SCALE GENOMIC DNA]</scope>
    <source>
        <strain evidence="2 3">JL40</strain>
    </source>
</reference>
<evidence type="ECO:0000256" key="1">
    <source>
        <dbReference type="SAM" id="Phobius"/>
    </source>
</evidence>
<protein>
    <submittedName>
        <fullName evidence="2">Uncharacterized protein</fullName>
    </submittedName>
</protein>
<proteinExistence type="predicted"/>
<evidence type="ECO:0000313" key="3">
    <source>
        <dbReference type="Proteomes" id="UP000029553"/>
    </source>
</evidence>
<sequence length="63" mass="7428">MPFTYRVWWKLLIALILSPIFVPFLSCVLAGDITYMLFDRILPRRKWPQGLIDACDGIWDGRE</sequence>
<accession>A0A096HR43</accession>
<name>A0A096HR43_COMTE</name>
<organism evidence="2 3">
    <name type="scientific">Comamonas testosteroni</name>
    <name type="common">Pseudomonas testosteroni</name>
    <dbReference type="NCBI Taxonomy" id="285"/>
    <lineage>
        <taxon>Bacteria</taxon>
        <taxon>Pseudomonadati</taxon>
        <taxon>Pseudomonadota</taxon>
        <taxon>Betaproteobacteria</taxon>
        <taxon>Burkholderiales</taxon>
        <taxon>Comamonadaceae</taxon>
        <taxon>Comamonas</taxon>
    </lineage>
</organism>
<dbReference type="Proteomes" id="UP000029553">
    <property type="component" value="Unassembled WGS sequence"/>
</dbReference>
<evidence type="ECO:0000313" key="2">
    <source>
        <dbReference type="EMBL" id="KGH31432.1"/>
    </source>
</evidence>
<comment type="caution">
    <text evidence="2">The sequence shown here is derived from an EMBL/GenBank/DDBJ whole genome shotgun (WGS) entry which is preliminary data.</text>
</comment>
<dbReference type="EMBL" id="AWOR01000021">
    <property type="protein sequence ID" value="KGH31432.1"/>
    <property type="molecule type" value="Genomic_DNA"/>
</dbReference>
<gene>
    <name evidence="2" type="ORF">P353_05320</name>
</gene>